<sequence length="1240" mass="142743">MSGPSIPQLDIDDIVTCFRDNIRSAGNEEDLRIRVSTQCIEEKILKRLGITQLGKYEYTLVSGARIDALYGHVIVEYKAPGKLSSDKDIVKAKEQVIKYIQQEAQSEVEWDRYLGIIISDKIAFVRYDKTRKLWILRGPYDIKREVIIKLIEAFRGLRRKALKVDSLLNEFGPESPLASESIKEFYKKLISPKSPRTKILFEDWLRLFKQATGYSPDYLKNLEELAKSYNINGNVKYDELIFAIQTYYALILKLLSAEVVYLYGGGRFYKSYIAELDDAYSKEGLDGLKRVLMDLENGGIFRQFGIENFLEGDYYSWYLDEIDKTLADTIAEIARRLSEFEPATPQLEPESARDLLKRLYQHLVPEDIRHKLGEYYTPDWLADFLLDEVGLSRENLEKIGSENSLKPLEIRILDPACGSGTFLVRYISRLRDYAREHFLEDVLVDYLLKNVVGYDLNPLAVLTARTNYLLMIADLPHRNSIEIPIYLTDSLMVERKTTLIGSVYVLKTVAGEFQLPSSIVDKGFLSNVLNEIANALRNKYNDDEFRRRIQFVFKELSNSELNILEDLYTKLLKLEREGKNDIWVSIIRNAFAPILKGKFDFVIGNPPWVAWENLPDDYRELTRPLWENIYGLVGGGSGGFKRDLAMLFLARTFDLYLKRGGKLDFLIPFTVFKTQAGTGFRRFLATKTKILVIHDKVTLRPFEGAINRTASIVIEKPCELKEISSASCPEIKEITATNKKIKHVIWINKSKRPIPTDSHLEDVLKETERFEALMSPTKESDVSSPWMQITEKLLPYIRKITQGSSHYKAHAGVYVGLNQVYFVEIKGKTPDGKLVITNPPESGQKKKVKQVDAAVEPDLIYPLIRGKDIRKWYVEYKDRYIIIPHDMKTEKLISESELKIKYPKTYEYLNLYRDELKKRSIKPFLSLRKRLKRANESYEKIIEKELDSKFYMVDNIGSYTFAPYKVVWKYVAGEITGKASSFSCAVLSLIDNKVAIPHEKLMLIPFENPDEAYYVAGVLNSVIVRTIISSYVIETEISTHITKVINVPKYNPNDNLHVKISDLSKRAHEIAKCIYAETKPDYCSNIRNPEKELMEIEKELDKTVAQLYGMPEDVLDDFRKLFAMLSGEEVPEESEEVSMPQKPSVNVLNTSLKPNVKSSIEIDVVNPSGKEIKFEYEMPWGKDSFSLKEGKYNIETPPLKPGKYEGIIKWTWNNETNTIKVTVEVLEPEGPKRRRTLIDV</sequence>
<dbReference type="GO" id="GO:0009007">
    <property type="term" value="F:site-specific DNA-methyltransferase (adenine-specific) activity"/>
    <property type="evidence" value="ECO:0007669"/>
    <property type="project" value="UniProtKB-EC"/>
</dbReference>
<evidence type="ECO:0000259" key="6">
    <source>
        <dbReference type="Pfam" id="PF07669"/>
    </source>
</evidence>
<dbReference type="GeneID" id="65562307"/>
<keyword evidence="7" id="KW-0540">Nuclease</keyword>
<dbReference type="AlphaFoldDB" id="A0A8F5GSG4"/>
<dbReference type="PROSITE" id="PS00092">
    <property type="entry name" value="N6_MTASE"/>
    <property type="match status" value="1"/>
</dbReference>
<evidence type="ECO:0000256" key="1">
    <source>
        <dbReference type="ARBA" id="ARBA00011900"/>
    </source>
</evidence>
<dbReference type="KEGG" id="sshi:J5U23_00707"/>
<keyword evidence="7" id="KW-0255">Endonuclease</keyword>
<dbReference type="PANTHER" id="PTHR33841:SF4">
    <property type="entry name" value="RESTRICTION MODIFICATION SYSTEM DNA SPECIFICITY DOMAIN"/>
    <property type="match status" value="1"/>
</dbReference>
<dbReference type="GO" id="GO:0006304">
    <property type="term" value="P:DNA modification"/>
    <property type="evidence" value="ECO:0007669"/>
    <property type="project" value="InterPro"/>
</dbReference>
<protein>
    <recommendedName>
        <fullName evidence="1">site-specific DNA-methyltransferase (adenine-specific)</fullName>
        <ecNumber evidence="1">2.1.1.72</ecNumber>
    </recommendedName>
</protein>
<dbReference type="InterPro" id="IPR050953">
    <property type="entry name" value="N4_N6_ade-DNA_methylase"/>
</dbReference>
<dbReference type="EMBL" id="CP077717">
    <property type="protein sequence ID" value="QXJ27839.1"/>
    <property type="molecule type" value="Genomic_DNA"/>
</dbReference>
<dbReference type="PANTHER" id="PTHR33841">
    <property type="entry name" value="DNA METHYLTRANSFERASE YEEA-RELATED"/>
    <property type="match status" value="1"/>
</dbReference>
<dbReference type="OrthoDB" id="45790at2157"/>
<dbReference type="REBASE" id="511180">
    <property type="entry name" value="SshB12ORF707P"/>
</dbReference>
<evidence type="ECO:0000256" key="3">
    <source>
        <dbReference type="ARBA" id="ARBA00022679"/>
    </source>
</evidence>
<proteinExistence type="predicted"/>
<reference evidence="7" key="1">
    <citation type="journal article" date="2021" name="Environ. Microbiol.">
        <title>New insights into the diversity and evolution of the archaeal mobilome from three complete genomes of Saccharolobus shibatae.</title>
        <authorList>
            <person name="Medvedeva S."/>
            <person name="Brandt D."/>
            <person name="Cvirkaite-Krupovic V."/>
            <person name="Liu Y."/>
            <person name="Severinov K."/>
            <person name="Ishino S."/>
            <person name="Ishino Y."/>
            <person name="Prangishvili D."/>
            <person name="Kalinowski J."/>
            <person name="Krupovic M."/>
        </authorList>
    </citation>
    <scope>NUCLEOTIDE SEQUENCE</scope>
    <source>
        <strain evidence="7">B12</strain>
    </source>
</reference>
<evidence type="ECO:0000313" key="7">
    <source>
        <dbReference type="EMBL" id="QXJ27839.1"/>
    </source>
</evidence>
<dbReference type="GO" id="GO:0004519">
    <property type="term" value="F:endonuclease activity"/>
    <property type="evidence" value="ECO:0007669"/>
    <property type="project" value="UniProtKB-KW"/>
</dbReference>
<evidence type="ECO:0000256" key="4">
    <source>
        <dbReference type="ARBA" id="ARBA00022691"/>
    </source>
</evidence>
<dbReference type="EC" id="2.1.1.72" evidence="1"/>
<keyword evidence="7" id="KW-0378">Hydrolase</keyword>
<evidence type="ECO:0000256" key="2">
    <source>
        <dbReference type="ARBA" id="ARBA00022603"/>
    </source>
</evidence>
<dbReference type="GO" id="GO:0032259">
    <property type="term" value="P:methylation"/>
    <property type="evidence" value="ECO:0007669"/>
    <property type="project" value="UniProtKB-KW"/>
</dbReference>
<evidence type="ECO:0000256" key="5">
    <source>
        <dbReference type="ARBA" id="ARBA00047942"/>
    </source>
</evidence>
<keyword evidence="2" id="KW-0489">Methyltransferase</keyword>
<dbReference type="Pfam" id="PF07669">
    <property type="entry name" value="Eco57I"/>
    <property type="match status" value="1"/>
</dbReference>
<evidence type="ECO:0000313" key="8">
    <source>
        <dbReference type="Proteomes" id="UP000694018"/>
    </source>
</evidence>
<dbReference type="InterPro" id="IPR002052">
    <property type="entry name" value="DNA_methylase_N6_adenine_CS"/>
</dbReference>
<dbReference type="GO" id="GO:0003676">
    <property type="term" value="F:nucleic acid binding"/>
    <property type="evidence" value="ECO:0007669"/>
    <property type="project" value="InterPro"/>
</dbReference>
<keyword evidence="4" id="KW-0949">S-adenosyl-L-methionine</keyword>
<dbReference type="Proteomes" id="UP000694018">
    <property type="component" value="Chromosome"/>
</dbReference>
<dbReference type="InterPro" id="IPR011639">
    <property type="entry name" value="MethylTrfase_TaqI-like_dom"/>
</dbReference>
<comment type="catalytic activity">
    <reaction evidence="5">
        <text>a 2'-deoxyadenosine in DNA + S-adenosyl-L-methionine = an N(6)-methyl-2'-deoxyadenosine in DNA + S-adenosyl-L-homocysteine + H(+)</text>
        <dbReference type="Rhea" id="RHEA:15197"/>
        <dbReference type="Rhea" id="RHEA-COMP:12418"/>
        <dbReference type="Rhea" id="RHEA-COMP:12419"/>
        <dbReference type="ChEBI" id="CHEBI:15378"/>
        <dbReference type="ChEBI" id="CHEBI:57856"/>
        <dbReference type="ChEBI" id="CHEBI:59789"/>
        <dbReference type="ChEBI" id="CHEBI:90615"/>
        <dbReference type="ChEBI" id="CHEBI:90616"/>
        <dbReference type="EC" id="2.1.1.72"/>
    </reaction>
</comment>
<gene>
    <name evidence="7" type="ORF">J5U23_00707</name>
</gene>
<keyword evidence="3" id="KW-0808">Transferase</keyword>
<feature type="domain" description="Type II methyltransferase M.TaqI-like" evidence="6">
    <location>
        <begin position="449"/>
        <end position="695"/>
    </location>
</feature>
<dbReference type="RefSeq" id="WP_218266997.1">
    <property type="nucleotide sequence ID" value="NZ_CP077717.1"/>
</dbReference>
<accession>A0A8F5GSG4</accession>
<organism evidence="7 8">
    <name type="scientific">Saccharolobus shibatae (strain ATCC 51178 / DSM 5389 / JCM 8931 / NBRC 15437 / B12)</name>
    <name type="common">Sulfolobus shibatae</name>
    <dbReference type="NCBI Taxonomy" id="523848"/>
    <lineage>
        <taxon>Archaea</taxon>
        <taxon>Thermoproteota</taxon>
        <taxon>Thermoprotei</taxon>
        <taxon>Sulfolobales</taxon>
        <taxon>Sulfolobaceae</taxon>
        <taxon>Saccharolobus</taxon>
    </lineage>
</organism>
<name>A0A8F5GSG4_SACSH</name>